<evidence type="ECO:0000256" key="1">
    <source>
        <dbReference type="RuleBase" id="RU000487"/>
    </source>
</evidence>
<evidence type="ECO:0000313" key="3">
    <source>
        <dbReference type="Proteomes" id="UP001470230"/>
    </source>
</evidence>
<evidence type="ECO:0008006" key="4">
    <source>
        <dbReference type="Google" id="ProtNLM"/>
    </source>
</evidence>
<dbReference type="InterPro" id="IPR004000">
    <property type="entry name" value="Actin"/>
</dbReference>
<comment type="similarity">
    <text evidence="1">Belongs to the actin family.</text>
</comment>
<organism evidence="2 3">
    <name type="scientific">Tritrichomonas musculus</name>
    <dbReference type="NCBI Taxonomy" id="1915356"/>
    <lineage>
        <taxon>Eukaryota</taxon>
        <taxon>Metamonada</taxon>
        <taxon>Parabasalia</taxon>
        <taxon>Tritrichomonadida</taxon>
        <taxon>Tritrichomonadidae</taxon>
        <taxon>Tritrichomonas</taxon>
    </lineage>
</organism>
<dbReference type="PANTHER" id="PTHR11937">
    <property type="entry name" value="ACTIN"/>
    <property type="match status" value="1"/>
</dbReference>
<gene>
    <name evidence="2" type="ORF">M9Y10_041237</name>
</gene>
<sequence>MAEESQTIVIDNGSHMMKAGYGGDEAPRSVFRSIIGRSKYVSIVGAPLNRNLFIGDDAWDKAEILNINYPIKHGVVTNWDDMEKIWSFTFQKELRVDPTQHPVVVIEPVKNPKSNREKMAQIMFETFNVPSFYVSIQSIVSIYSFGRDTGIVCNIGDGVSEFYPICKGFSLSHAVIRNDFAGDDVNNWLQELLREHGHNFTTTEEKKIVRDIKEKHSYAALDYESELQKAKNTTDCEVQYTLPNGQSIVISDERFRCSELLFKPNMNGFELDGIHKCIFNSIMKCDIGARKHLYSSILLCGGSSMINGLPERIYKEITNLAPPTNPIKILAPPERKNSAWIGGSILASLTQFQPMLISHDQYNANGVGIVHNKCFY</sequence>
<name>A0ABR2K4P0_9EUKA</name>
<protein>
    <recommendedName>
        <fullName evidence="4">Actin</fullName>
    </recommendedName>
</protein>
<dbReference type="PRINTS" id="PR00190">
    <property type="entry name" value="ACTIN"/>
</dbReference>
<accession>A0ABR2K4P0</accession>
<dbReference type="InterPro" id="IPR043129">
    <property type="entry name" value="ATPase_NBD"/>
</dbReference>
<dbReference type="Gene3D" id="3.90.640.10">
    <property type="entry name" value="Actin, Chain A, domain 4"/>
    <property type="match status" value="1"/>
</dbReference>
<evidence type="ECO:0000313" key="2">
    <source>
        <dbReference type="EMBL" id="KAK8885783.1"/>
    </source>
</evidence>
<comment type="caution">
    <text evidence="2">The sequence shown here is derived from an EMBL/GenBank/DDBJ whole genome shotgun (WGS) entry which is preliminary data.</text>
</comment>
<dbReference type="Gene3D" id="3.30.420.40">
    <property type="match status" value="2"/>
</dbReference>
<dbReference type="EMBL" id="JAPFFF010000007">
    <property type="protein sequence ID" value="KAK8885783.1"/>
    <property type="molecule type" value="Genomic_DNA"/>
</dbReference>
<dbReference type="Pfam" id="PF00022">
    <property type="entry name" value="Actin"/>
    <property type="match status" value="1"/>
</dbReference>
<keyword evidence="3" id="KW-1185">Reference proteome</keyword>
<dbReference type="SMART" id="SM00268">
    <property type="entry name" value="ACTIN"/>
    <property type="match status" value="1"/>
</dbReference>
<dbReference type="Proteomes" id="UP001470230">
    <property type="component" value="Unassembled WGS sequence"/>
</dbReference>
<reference evidence="2 3" key="1">
    <citation type="submission" date="2024-04" db="EMBL/GenBank/DDBJ databases">
        <title>Tritrichomonas musculus Genome.</title>
        <authorList>
            <person name="Alves-Ferreira E."/>
            <person name="Grigg M."/>
            <person name="Lorenzi H."/>
            <person name="Galac M."/>
        </authorList>
    </citation>
    <scope>NUCLEOTIDE SEQUENCE [LARGE SCALE GENOMIC DNA]</scope>
    <source>
        <strain evidence="2 3">EAF2021</strain>
    </source>
</reference>
<dbReference type="SUPFAM" id="SSF53067">
    <property type="entry name" value="Actin-like ATPase domain"/>
    <property type="match status" value="2"/>
</dbReference>
<proteinExistence type="inferred from homology"/>